<dbReference type="AlphaFoldDB" id="A0A1W5D3T3"/>
<protein>
    <submittedName>
        <fullName evidence="2">Uncharacterized protein</fullName>
    </submittedName>
</protein>
<organism evidence="2 3">
    <name type="scientific">Lasallia pustulata</name>
    <dbReference type="NCBI Taxonomy" id="136370"/>
    <lineage>
        <taxon>Eukaryota</taxon>
        <taxon>Fungi</taxon>
        <taxon>Dikarya</taxon>
        <taxon>Ascomycota</taxon>
        <taxon>Pezizomycotina</taxon>
        <taxon>Lecanoromycetes</taxon>
        <taxon>OSLEUM clade</taxon>
        <taxon>Umbilicariomycetidae</taxon>
        <taxon>Umbilicariales</taxon>
        <taxon>Umbilicariaceae</taxon>
        <taxon>Lasallia</taxon>
    </lineage>
</organism>
<proteinExistence type="predicted"/>
<feature type="compositionally biased region" description="Low complexity" evidence="1">
    <location>
        <begin position="96"/>
        <end position="105"/>
    </location>
</feature>
<keyword evidence="3" id="KW-1185">Reference proteome</keyword>
<dbReference type="EMBL" id="FWEW01001813">
    <property type="protein sequence ID" value="SLM37705.1"/>
    <property type="molecule type" value="Genomic_DNA"/>
</dbReference>
<evidence type="ECO:0000313" key="2">
    <source>
        <dbReference type="EMBL" id="SLM37705.1"/>
    </source>
</evidence>
<feature type="compositionally biased region" description="Basic and acidic residues" evidence="1">
    <location>
        <begin position="140"/>
        <end position="149"/>
    </location>
</feature>
<evidence type="ECO:0000313" key="3">
    <source>
        <dbReference type="Proteomes" id="UP000192927"/>
    </source>
</evidence>
<dbReference type="Proteomes" id="UP000192927">
    <property type="component" value="Unassembled WGS sequence"/>
</dbReference>
<sequence length="149" mass="16289">MARRSYIPSTTSLASGEEEYHINPDGSYTLDNRGRRIPYNQPLAQDYPVEGSELGEIEEQGEEGSDEDYASDIARERAYAQQYASPARPPIPQNQPPQQQISAPQAVSGNIPRTSSGPMPTISQGQVTSALNTGRVGKVSRQDIGIRRD</sequence>
<name>A0A1W5D3T3_9LECA</name>
<feature type="compositionally biased region" description="Acidic residues" evidence="1">
    <location>
        <begin position="53"/>
        <end position="70"/>
    </location>
</feature>
<accession>A0A1W5D3T3</accession>
<reference evidence="3" key="1">
    <citation type="submission" date="2017-03" db="EMBL/GenBank/DDBJ databases">
        <authorList>
            <person name="Sharma R."/>
            <person name="Thines M."/>
        </authorList>
    </citation>
    <scope>NUCLEOTIDE SEQUENCE [LARGE SCALE GENOMIC DNA]</scope>
</reference>
<feature type="region of interest" description="Disordered" evidence="1">
    <location>
        <begin position="1"/>
        <end position="149"/>
    </location>
</feature>
<evidence type="ECO:0000256" key="1">
    <source>
        <dbReference type="SAM" id="MobiDB-lite"/>
    </source>
</evidence>
<feature type="compositionally biased region" description="Polar residues" evidence="1">
    <location>
        <begin position="107"/>
        <end position="132"/>
    </location>
</feature>